<dbReference type="PANTHER" id="PTHR43537">
    <property type="entry name" value="TRANSCRIPTIONAL REGULATOR, GNTR FAMILY"/>
    <property type="match status" value="1"/>
</dbReference>
<protein>
    <submittedName>
        <fullName evidence="5">GntR family transcriptional regulator</fullName>
    </submittedName>
</protein>
<reference evidence="5" key="2">
    <citation type="submission" date="2020-09" db="EMBL/GenBank/DDBJ databases">
        <authorList>
            <person name="Sun Q."/>
            <person name="Ohkuma M."/>
        </authorList>
    </citation>
    <scope>NUCLEOTIDE SEQUENCE</scope>
    <source>
        <strain evidence="5">JCM 4646</strain>
    </source>
</reference>
<dbReference type="InterPro" id="IPR011711">
    <property type="entry name" value="GntR_C"/>
</dbReference>
<keyword evidence="3" id="KW-0804">Transcription</keyword>
<accession>A0A919FX66</accession>
<keyword evidence="6" id="KW-1185">Reference proteome</keyword>
<evidence type="ECO:0000313" key="5">
    <source>
        <dbReference type="EMBL" id="GHH73534.1"/>
    </source>
</evidence>
<dbReference type="Gene3D" id="1.20.120.530">
    <property type="entry name" value="GntR ligand-binding domain-like"/>
    <property type="match status" value="1"/>
</dbReference>
<dbReference type="PROSITE" id="PS50949">
    <property type="entry name" value="HTH_GNTR"/>
    <property type="match status" value="1"/>
</dbReference>
<dbReference type="Gene3D" id="1.10.10.10">
    <property type="entry name" value="Winged helix-like DNA-binding domain superfamily/Winged helix DNA-binding domain"/>
    <property type="match status" value="1"/>
</dbReference>
<evidence type="ECO:0000259" key="4">
    <source>
        <dbReference type="PROSITE" id="PS50949"/>
    </source>
</evidence>
<dbReference type="PANTHER" id="PTHR43537:SF24">
    <property type="entry name" value="GLUCONATE OPERON TRANSCRIPTIONAL REPRESSOR"/>
    <property type="match status" value="1"/>
</dbReference>
<dbReference type="Pfam" id="PF07729">
    <property type="entry name" value="FCD"/>
    <property type="match status" value="1"/>
</dbReference>
<dbReference type="InterPro" id="IPR036388">
    <property type="entry name" value="WH-like_DNA-bd_sf"/>
</dbReference>
<dbReference type="Proteomes" id="UP000617734">
    <property type="component" value="Unassembled WGS sequence"/>
</dbReference>
<dbReference type="SUPFAM" id="SSF48008">
    <property type="entry name" value="GntR ligand-binding domain-like"/>
    <property type="match status" value="1"/>
</dbReference>
<dbReference type="RefSeq" id="WP_190212061.1">
    <property type="nucleotide sequence ID" value="NZ_BNBO01000020.1"/>
</dbReference>
<dbReference type="InterPro" id="IPR000524">
    <property type="entry name" value="Tscrpt_reg_HTH_GntR"/>
</dbReference>
<evidence type="ECO:0000256" key="1">
    <source>
        <dbReference type="ARBA" id="ARBA00023015"/>
    </source>
</evidence>
<keyword evidence="2" id="KW-0238">DNA-binding</keyword>
<dbReference type="InterPro" id="IPR000485">
    <property type="entry name" value="AsnC-type_HTH_dom"/>
</dbReference>
<reference evidence="5" key="1">
    <citation type="journal article" date="2014" name="Int. J. Syst. Evol. Microbiol.">
        <title>Complete genome sequence of Corynebacterium casei LMG S-19264T (=DSM 44701T), isolated from a smear-ripened cheese.</title>
        <authorList>
            <consortium name="US DOE Joint Genome Institute (JGI-PGF)"/>
            <person name="Walter F."/>
            <person name="Albersmeier A."/>
            <person name="Kalinowski J."/>
            <person name="Ruckert C."/>
        </authorList>
    </citation>
    <scope>NUCLEOTIDE SEQUENCE</scope>
    <source>
        <strain evidence="5">JCM 4646</strain>
    </source>
</reference>
<dbReference type="SMART" id="SM00345">
    <property type="entry name" value="HTH_GNTR"/>
    <property type="match status" value="1"/>
</dbReference>
<dbReference type="CDD" id="cd07377">
    <property type="entry name" value="WHTH_GntR"/>
    <property type="match status" value="1"/>
</dbReference>
<feature type="domain" description="HTH gntR-type" evidence="4">
    <location>
        <begin position="13"/>
        <end position="80"/>
    </location>
</feature>
<dbReference type="SMART" id="SM00895">
    <property type="entry name" value="FCD"/>
    <property type="match status" value="1"/>
</dbReference>
<dbReference type="AlphaFoldDB" id="A0A919FX66"/>
<evidence type="ECO:0000256" key="2">
    <source>
        <dbReference type="ARBA" id="ARBA00023125"/>
    </source>
</evidence>
<evidence type="ECO:0000313" key="6">
    <source>
        <dbReference type="Proteomes" id="UP000617734"/>
    </source>
</evidence>
<name>A0A919FX66_9ACTN</name>
<dbReference type="GeneID" id="95354219"/>
<dbReference type="GO" id="GO:0003700">
    <property type="term" value="F:DNA-binding transcription factor activity"/>
    <property type="evidence" value="ECO:0007669"/>
    <property type="project" value="InterPro"/>
</dbReference>
<organism evidence="5 6">
    <name type="scientific">Kitasatospora indigofera</name>
    <dbReference type="NCBI Taxonomy" id="67307"/>
    <lineage>
        <taxon>Bacteria</taxon>
        <taxon>Bacillati</taxon>
        <taxon>Actinomycetota</taxon>
        <taxon>Actinomycetes</taxon>
        <taxon>Kitasatosporales</taxon>
        <taxon>Streptomycetaceae</taxon>
        <taxon>Kitasatospora</taxon>
    </lineage>
</organism>
<dbReference type="EMBL" id="BNBO01000020">
    <property type="protein sequence ID" value="GHH73534.1"/>
    <property type="molecule type" value="Genomic_DNA"/>
</dbReference>
<sequence length="221" mass="24326">MTQANWARLPVVKSKADLVYDSLRAAIAEGDLKPGERINMDELARNLGVSKIPIREAVKRLEADGLVVSRVHSGVTVAQVDAAEMRGVFLAREAIEGLVAGLAAERITDARLAELEAVQQQMRGRLGTRSFQKLPELNSDFHRVLAEAAGYRVLAELTDQLLLTVRRHRITVPADPENWARVIAEHEEIIAALRRRDPEAAARAAKAHISAQADHEVADQE</sequence>
<dbReference type="InterPro" id="IPR036390">
    <property type="entry name" value="WH_DNA-bd_sf"/>
</dbReference>
<dbReference type="SUPFAM" id="SSF46785">
    <property type="entry name" value="Winged helix' DNA-binding domain"/>
    <property type="match status" value="1"/>
</dbReference>
<dbReference type="PRINTS" id="PR00033">
    <property type="entry name" value="HTHASNC"/>
</dbReference>
<comment type="caution">
    <text evidence="5">The sequence shown here is derived from an EMBL/GenBank/DDBJ whole genome shotgun (WGS) entry which is preliminary data.</text>
</comment>
<dbReference type="Pfam" id="PF00392">
    <property type="entry name" value="GntR"/>
    <property type="match status" value="1"/>
</dbReference>
<keyword evidence="1" id="KW-0805">Transcription regulation</keyword>
<gene>
    <name evidence="5" type="ORF">GCM10018781_38150</name>
</gene>
<dbReference type="InterPro" id="IPR008920">
    <property type="entry name" value="TF_FadR/GntR_C"/>
</dbReference>
<proteinExistence type="predicted"/>
<evidence type="ECO:0000256" key="3">
    <source>
        <dbReference type="ARBA" id="ARBA00023163"/>
    </source>
</evidence>
<dbReference type="GO" id="GO:0043565">
    <property type="term" value="F:sequence-specific DNA binding"/>
    <property type="evidence" value="ECO:0007669"/>
    <property type="project" value="InterPro"/>
</dbReference>